<comment type="caution">
    <text evidence="2">The sequence shown here is derived from an EMBL/GenBank/DDBJ whole genome shotgun (WGS) entry which is preliminary data.</text>
</comment>
<proteinExistence type="predicted"/>
<sequence length="144" mass="16159">MGTLHLPGSDAVCLYLPRSPYKLYEGRRKWYNHIWQAHRSALVTYGVHDCSICKKASLSTTIFQRHVGQHSEELALFSLPRTGSDENEFSVFNDMASEGQGLGSAMVRSWYCCGCKFGPFNPDLYDSCINCGKSLCSTCPYELI</sequence>
<dbReference type="PROSITE" id="PS51379">
    <property type="entry name" value="4FE4S_FER_2"/>
    <property type="match status" value="1"/>
</dbReference>
<dbReference type="STRING" id="1316194.A0A1Q5U4N1"/>
<evidence type="ECO:0000313" key="3">
    <source>
        <dbReference type="Proteomes" id="UP000186955"/>
    </source>
</evidence>
<gene>
    <name evidence="2" type="ORF">PENSUB_6015</name>
</gene>
<organism evidence="2 3">
    <name type="scientific">Penicillium subrubescens</name>
    <dbReference type="NCBI Taxonomy" id="1316194"/>
    <lineage>
        <taxon>Eukaryota</taxon>
        <taxon>Fungi</taxon>
        <taxon>Dikarya</taxon>
        <taxon>Ascomycota</taxon>
        <taxon>Pezizomycotina</taxon>
        <taxon>Eurotiomycetes</taxon>
        <taxon>Eurotiomycetidae</taxon>
        <taxon>Eurotiales</taxon>
        <taxon>Aspergillaceae</taxon>
        <taxon>Penicillium</taxon>
    </lineage>
</organism>
<dbReference type="InterPro" id="IPR017896">
    <property type="entry name" value="4Fe4S_Fe-S-bd"/>
</dbReference>
<dbReference type="AlphaFoldDB" id="A0A1Q5U4N1"/>
<evidence type="ECO:0000313" key="2">
    <source>
        <dbReference type="EMBL" id="OKP07426.1"/>
    </source>
</evidence>
<feature type="domain" description="4Fe-4S ferredoxin-type" evidence="1">
    <location>
        <begin position="118"/>
        <end position="144"/>
    </location>
</feature>
<evidence type="ECO:0000259" key="1">
    <source>
        <dbReference type="PROSITE" id="PS51379"/>
    </source>
</evidence>
<accession>A0A1Q5U4N1</accession>
<name>A0A1Q5U4N1_9EURO</name>
<dbReference type="Proteomes" id="UP000186955">
    <property type="component" value="Unassembled WGS sequence"/>
</dbReference>
<keyword evidence="3" id="KW-1185">Reference proteome</keyword>
<dbReference type="EMBL" id="MNBE01000582">
    <property type="protein sequence ID" value="OKP07426.1"/>
    <property type="molecule type" value="Genomic_DNA"/>
</dbReference>
<protein>
    <recommendedName>
        <fullName evidence="1">4Fe-4S ferredoxin-type domain-containing protein</fullName>
    </recommendedName>
</protein>
<reference evidence="2 3" key="1">
    <citation type="submission" date="2016-10" db="EMBL/GenBank/DDBJ databases">
        <title>Genome sequence of the ascomycete fungus Penicillium subrubescens.</title>
        <authorList>
            <person name="De Vries R.P."/>
            <person name="Peng M."/>
            <person name="Dilokpimol A."/>
            <person name="Hilden K."/>
            <person name="Makela M.R."/>
            <person name="Grigoriev I."/>
            <person name="Riley R."/>
            <person name="Granchi Z."/>
        </authorList>
    </citation>
    <scope>NUCLEOTIDE SEQUENCE [LARGE SCALE GENOMIC DNA]</scope>
    <source>
        <strain evidence="2 3">CBS 132785</strain>
    </source>
</reference>